<organism evidence="1 2">
    <name type="scientific">Rhizobium wenxiniae</name>
    <dbReference type="NCBI Taxonomy" id="1737357"/>
    <lineage>
        <taxon>Bacteria</taxon>
        <taxon>Pseudomonadati</taxon>
        <taxon>Pseudomonadota</taxon>
        <taxon>Alphaproteobacteria</taxon>
        <taxon>Hyphomicrobiales</taxon>
        <taxon>Rhizobiaceae</taxon>
        <taxon>Rhizobium/Agrobacterium group</taxon>
        <taxon>Rhizobium</taxon>
    </lineage>
</organism>
<dbReference type="EMBL" id="JACHEG010000011">
    <property type="protein sequence ID" value="MBB6165808.1"/>
    <property type="molecule type" value="Genomic_DNA"/>
</dbReference>
<reference evidence="1 2" key="1">
    <citation type="submission" date="2020-08" db="EMBL/GenBank/DDBJ databases">
        <title>Genomic Encyclopedia of Type Strains, Phase IV (KMG-IV): sequencing the most valuable type-strain genomes for metagenomic binning, comparative biology and taxonomic classification.</title>
        <authorList>
            <person name="Goeker M."/>
        </authorList>
    </citation>
    <scope>NUCLEOTIDE SEQUENCE [LARGE SCALE GENOMIC DNA]</scope>
    <source>
        <strain evidence="1 2">DSM 100734</strain>
    </source>
</reference>
<evidence type="ECO:0008006" key="3">
    <source>
        <dbReference type="Google" id="ProtNLM"/>
    </source>
</evidence>
<name>A0A7X0D366_9HYPH</name>
<dbReference type="AlphaFoldDB" id="A0A7X0D366"/>
<evidence type="ECO:0000313" key="2">
    <source>
        <dbReference type="Proteomes" id="UP000547879"/>
    </source>
</evidence>
<keyword evidence="2" id="KW-1185">Reference proteome</keyword>
<sequence>MKSKSGTARIVGAYAAQPTDLKDRHAYLDAILAQPDIDGLEMSWGSPSWQDDLPILQGIFGSRAKAGRHVLTLIGAQAQQVAQNGAFGLASANEDGRRAAIDLVRFVHADLSRFLDQGQHIVAVEIHSYPSVPAENAQEAQKALRQSLAEILDWDWGTTCVVLEHCDARNGDHPWQKGLLPLELEMEVVAELAQSGRPVSMAVNWGRSALEQRDVDAPERHARTLKAGGLLAGLMFSGAASKDSEYGPAWADVHPPLSDDLPESAMTRKHVATLAELAGDTLLFDGVKIAIRPVNATVEQRLRIVRNTLAAMPPRRI</sequence>
<evidence type="ECO:0000313" key="1">
    <source>
        <dbReference type="EMBL" id="MBB6165808.1"/>
    </source>
</evidence>
<dbReference type="InterPro" id="IPR032344">
    <property type="entry name" value="DUF4862"/>
</dbReference>
<dbReference type="RefSeq" id="WP_183997383.1">
    <property type="nucleotide sequence ID" value="NZ_BMHW01000013.1"/>
</dbReference>
<dbReference type="Pfam" id="PF16154">
    <property type="entry name" value="DUF4862"/>
    <property type="match status" value="1"/>
</dbReference>
<gene>
    <name evidence="1" type="ORF">HNQ72_005656</name>
</gene>
<comment type="caution">
    <text evidence="1">The sequence shown here is derived from an EMBL/GenBank/DDBJ whole genome shotgun (WGS) entry which is preliminary data.</text>
</comment>
<protein>
    <recommendedName>
        <fullName evidence="3">DUF4862 family protein</fullName>
    </recommendedName>
</protein>
<dbReference type="Proteomes" id="UP000547879">
    <property type="component" value="Unassembled WGS sequence"/>
</dbReference>
<accession>A0A7X0D366</accession>
<proteinExistence type="predicted"/>